<protein>
    <submittedName>
        <fullName evidence="2">Uncharacterized protein</fullName>
    </submittedName>
</protein>
<comment type="caution">
    <text evidence="2">The sequence shown here is derived from an EMBL/GenBank/DDBJ whole genome shotgun (WGS) entry which is preliminary data.</text>
</comment>
<feature type="compositionally biased region" description="Polar residues" evidence="1">
    <location>
        <begin position="94"/>
        <end position="109"/>
    </location>
</feature>
<name>A0A0V1BMN9_TRISP</name>
<dbReference type="EMBL" id="JYDH01000027">
    <property type="protein sequence ID" value="KRY38246.1"/>
    <property type="molecule type" value="Genomic_DNA"/>
</dbReference>
<evidence type="ECO:0000256" key="1">
    <source>
        <dbReference type="SAM" id="MobiDB-lite"/>
    </source>
</evidence>
<feature type="compositionally biased region" description="Polar residues" evidence="1">
    <location>
        <begin position="10"/>
        <end position="19"/>
    </location>
</feature>
<accession>A0A0V1BMN9</accession>
<organism evidence="2 3">
    <name type="scientific">Trichinella spiralis</name>
    <name type="common">Trichina worm</name>
    <dbReference type="NCBI Taxonomy" id="6334"/>
    <lineage>
        <taxon>Eukaryota</taxon>
        <taxon>Metazoa</taxon>
        <taxon>Ecdysozoa</taxon>
        <taxon>Nematoda</taxon>
        <taxon>Enoplea</taxon>
        <taxon>Dorylaimia</taxon>
        <taxon>Trichinellida</taxon>
        <taxon>Trichinellidae</taxon>
        <taxon>Trichinella</taxon>
    </lineage>
</organism>
<dbReference type="AlphaFoldDB" id="A0A0V1BMN9"/>
<keyword evidence="3" id="KW-1185">Reference proteome</keyword>
<evidence type="ECO:0000313" key="3">
    <source>
        <dbReference type="Proteomes" id="UP000054776"/>
    </source>
</evidence>
<dbReference type="Proteomes" id="UP000054776">
    <property type="component" value="Unassembled WGS sequence"/>
</dbReference>
<dbReference type="InParanoid" id="A0A0V1BMN9"/>
<gene>
    <name evidence="2" type="ORF">T01_4057</name>
</gene>
<evidence type="ECO:0000313" key="2">
    <source>
        <dbReference type="EMBL" id="KRY38246.1"/>
    </source>
</evidence>
<feature type="region of interest" description="Disordered" evidence="1">
    <location>
        <begin position="1"/>
        <end position="74"/>
    </location>
</feature>
<reference evidence="2 3" key="1">
    <citation type="submission" date="2015-01" db="EMBL/GenBank/DDBJ databases">
        <title>Evolution of Trichinella species and genotypes.</title>
        <authorList>
            <person name="Korhonen P.K."/>
            <person name="Edoardo P."/>
            <person name="Giuseppe L.R."/>
            <person name="Gasser R.B."/>
        </authorList>
    </citation>
    <scope>NUCLEOTIDE SEQUENCE [LARGE SCALE GENOMIC DNA]</scope>
    <source>
        <strain evidence="2">ISS3</strain>
    </source>
</reference>
<sequence length="109" mass="11861">MLHSARETPSRTASANDQHTPARFHPVAVSAGKTQRRTAPGRCVPRRLQTGPTSGRRNRPFPGRAWPSLRPAPPHLYGTVLGPLVAQGLYGRLGSTSPYVRTRSPRSTT</sequence>
<dbReference type="OrthoDB" id="10567663at2759"/>
<proteinExistence type="predicted"/>
<feature type="region of interest" description="Disordered" evidence="1">
    <location>
        <begin position="90"/>
        <end position="109"/>
    </location>
</feature>